<dbReference type="RefSeq" id="XP_068364900.1">
    <property type="nucleotide sequence ID" value="XM_068500365.1"/>
</dbReference>
<dbReference type="PANTHER" id="PTHR13408">
    <property type="entry name" value="DNA-DIRECTED RNA POLYMERASE III"/>
    <property type="match status" value="1"/>
</dbReference>
<evidence type="ECO:0000256" key="2">
    <source>
        <dbReference type="ARBA" id="ARBA00022478"/>
    </source>
</evidence>
<keyword evidence="4" id="KW-0539">Nucleus</keyword>
<dbReference type="Pfam" id="PF05132">
    <property type="entry name" value="RNA_pol_Rpc4"/>
    <property type="match status" value="1"/>
</dbReference>
<proteinExistence type="predicted"/>
<dbReference type="EMBL" id="MLAK01000580">
    <property type="protein sequence ID" value="OHT11764.1"/>
    <property type="molecule type" value="Genomic_DNA"/>
</dbReference>
<evidence type="ECO:0000256" key="4">
    <source>
        <dbReference type="ARBA" id="ARBA00023242"/>
    </source>
</evidence>
<dbReference type="GO" id="GO:0042797">
    <property type="term" value="P:tRNA transcription by RNA polymerase III"/>
    <property type="evidence" value="ECO:0007669"/>
    <property type="project" value="TreeGrafter"/>
</dbReference>
<reference evidence="6" key="1">
    <citation type="submission" date="2016-10" db="EMBL/GenBank/DDBJ databases">
        <authorList>
            <person name="Benchimol M."/>
            <person name="Almeida L.G."/>
            <person name="Vasconcelos A.T."/>
            <person name="Perreira-Neves A."/>
            <person name="Rosa I.A."/>
            <person name="Tasca T."/>
            <person name="Bogo M.R."/>
            <person name="de Souza W."/>
        </authorList>
    </citation>
    <scope>NUCLEOTIDE SEQUENCE [LARGE SCALE GENOMIC DNA]</scope>
    <source>
        <strain evidence="6">K</strain>
    </source>
</reference>
<comment type="subcellular location">
    <subcellularLocation>
        <location evidence="1">Nucleus</location>
    </subcellularLocation>
</comment>
<keyword evidence="3" id="KW-0804">Transcription</keyword>
<dbReference type="GO" id="GO:0003677">
    <property type="term" value="F:DNA binding"/>
    <property type="evidence" value="ECO:0007669"/>
    <property type="project" value="InterPro"/>
</dbReference>
<evidence type="ECO:0000256" key="1">
    <source>
        <dbReference type="ARBA" id="ARBA00004123"/>
    </source>
</evidence>
<organism evidence="6 7">
    <name type="scientific">Tritrichomonas foetus</name>
    <dbReference type="NCBI Taxonomy" id="1144522"/>
    <lineage>
        <taxon>Eukaryota</taxon>
        <taxon>Metamonada</taxon>
        <taxon>Parabasalia</taxon>
        <taxon>Tritrichomonadida</taxon>
        <taxon>Tritrichomonadidae</taxon>
        <taxon>Tritrichomonas</taxon>
    </lineage>
</organism>
<dbReference type="AlphaFoldDB" id="A0A1J4KPP8"/>
<gene>
    <name evidence="6" type="ORF">TRFO_18752</name>
</gene>
<dbReference type="PANTHER" id="PTHR13408:SF0">
    <property type="entry name" value="DNA-DIRECTED RNA POLYMERASE III SUBUNIT RPC4"/>
    <property type="match status" value="1"/>
</dbReference>
<keyword evidence="2" id="KW-0240">DNA-directed RNA polymerase</keyword>
<dbReference type="VEuPathDB" id="TrichDB:TRFO_18752"/>
<keyword evidence="7" id="KW-1185">Reference proteome</keyword>
<accession>A0A1J4KPP8</accession>
<dbReference type="GeneID" id="94835069"/>
<dbReference type="Proteomes" id="UP000179807">
    <property type="component" value="Unassembled WGS sequence"/>
</dbReference>
<evidence type="ECO:0000256" key="5">
    <source>
        <dbReference type="SAM" id="MobiDB-lite"/>
    </source>
</evidence>
<evidence type="ECO:0000256" key="3">
    <source>
        <dbReference type="ARBA" id="ARBA00023163"/>
    </source>
</evidence>
<name>A0A1J4KPP8_9EUKA</name>
<feature type="compositionally biased region" description="Basic and acidic residues" evidence="5">
    <location>
        <begin position="41"/>
        <end position="58"/>
    </location>
</feature>
<feature type="compositionally biased region" description="Pro residues" evidence="5">
    <location>
        <begin position="1"/>
        <end position="12"/>
    </location>
</feature>
<evidence type="ECO:0000313" key="6">
    <source>
        <dbReference type="EMBL" id="OHT11764.1"/>
    </source>
</evidence>
<evidence type="ECO:0008006" key="8">
    <source>
        <dbReference type="Google" id="ProtNLM"/>
    </source>
</evidence>
<feature type="region of interest" description="Disordered" evidence="5">
    <location>
        <begin position="1"/>
        <end position="67"/>
    </location>
</feature>
<comment type="caution">
    <text evidence="6">The sequence shown here is derived from an EMBL/GenBank/DDBJ whole genome shotgun (WGS) entry which is preliminary data.</text>
</comment>
<evidence type="ECO:0000313" key="7">
    <source>
        <dbReference type="Proteomes" id="UP000179807"/>
    </source>
</evidence>
<dbReference type="OrthoDB" id="5836119at2759"/>
<dbReference type="InterPro" id="IPR007811">
    <property type="entry name" value="RPC4"/>
</dbReference>
<dbReference type="GO" id="GO:0005666">
    <property type="term" value="C:RNA polymerase III complex"/>
    <property type="evidence" value="ECO:0007669"/>
    <property type="project" value="InterPro"/>
</dbReference>
<protein>
    <recommendedName>
        <fullName evidence="8">RNA polymerase III RPC4 family protein</fullName>
    </recommendedName>
</protein>
<sequence>MADKPPASPSKPLPRFKPSRTDPANIKRKMSNSFSMPNMNLEKKERAKPPPPRKERGPRPTQYIDFGQTSSNSMRKIGEVFHAPPSIPKSKSAFEADADMLEADSNLAVTLPLVPPPKKLPKAGDILAPSSEPKVMLVQIPSALPVQYPNDGMQMEYNPLFAVTDGRIGKLYVHQSGKVTAKIGNITFDVSSGIAPSCCQAICVKGDKVLHYYPVSGNKLKFSIDVNQLLEKNDQ</sequence>